<feature type="domain" description="TFIIB-type" evidence="10">
    <location>
        <begin position="11"/>
        <end position="43"/>
    </location>
</feature>
<dbReference type="InterPro" id="IPR013763">
    <property type="entry name" value="Cyclin-like_dom"/>
</dbReference>
<dbReference type="PANTHER" id="PTHR11618:SF13">
    <property type="entry name" value="TRANSCRIPTION INITIATION FACTOR IIB"/>
    <property type="match status" value="1"/>
</dbReference>
<accession>A0A177EBX5</accession>
<keyword evidence="9" id="KW-0863">Zinc-finger</keyword>
<dbReference type="InterPro" id="IPR013150">
    <property type="entry name" value="TFIIB_cyclin"/>
</dbReference>
<reference evidence="11 12" key="1">
    <citation type="submission" date="2016-02" db="EMBL/GenBank/DDBJ databases">
        <title>Discovery of a natural microsporidian pathogen with a broad tissue tropism in Caenorhabditis elegans.</title>
        <authorList>
            <person name="Luallen R.J."/>
            <person name="Reinke A.W."/>
            <person name="Tong L."/>
            <person name="Botts M.R."/>
            <person name="Felix M.-A."/>
            <person name="Troemel E.R."/>
        </authorList>
    </citation>
    <scope>NUCLEOTIDE SEQUENCE [LARGE SCALE GENOMIC DNA]</scope>
    <source>
        <strain evidence="11 12">JUm2807</strain>
    </source>
</reference>
<organism evidence="11 12">
    <name type="scientific">Nematocida displodere</name>
    <dbReference type="NCBI Taxonomy" id="1805483"/>
    <lineage>
        <taxon>Eukaryota</taxon>
        <taxon>Fungi</taxon>
        <taxon>Fungi incertae sedis</taxon>
        <taxon>Microsporidia</taxon>
        <taxon>Nematocida</taxon>
    </lineage>
</organism>
<evidence type="ECO:0000256" key="8">
    <source>
        <dbReference type="ARBA" id="ARBA00066213"/>
    </source>
</evidence>
<dbReference type="GeneID" id="93646937"/>
<dbReference type="STRING" id="1805483.A0A177EBX5"/>
<keyword evidence="4" id="KW-0805">Transcription regulation</keyword>
<evidence type="ECO:0000256" key="6">
    <source>
        <dbReference type="ARBA" id="ARBA00031706"/>
    </source>
</evidence>
<dbReference type="InterPro" id="IPR036915">
    <property type="entry name" value="Cyclin-like_sf"/>
</dbReference>
<evidence type="ECO:0000256" key="1">
    <source>
        <dbReference type="ARBA" id="ARBA00010857"/>
    </source>
</evidence>
<keyword evidence="9" id="KW-0479">Metal-binding</keyword>
<keyword evidence="11" id="KW-0396">Initiation factor</keyword>
<dbReference type="OrthoDB" id="25790at2759"/>
<dbReference type="SUPFAM" id="SSF57783">
    <property type="entry name" value="Zinc beta-ribbon"/>
    <property type="match status" value="1"/>
</dbReference>
<name>A0A177EBX5_9MICR</name>
<keyword evidence="11" id="KW-0648">Protein biosynthesis</keyword>
<dbReference type="SUPFAM" id="SSF47954">
    <property type="entry name" value="Cyclin-like"/>
    <property type="match status" value="2"/>
</dbReference>
<proteinExistence type="inferred from homology"/>
<dbReference type="Gene3D" id="1.10.472.10">
    <property type="entry name" value="Cyclin-like"/>
    <property type="match status" value="1"/>
</dbReference>
<dbReference type="GO" id="GO:0008270">
    <property type="term" value="F:zinc ion binding"/>
    <property type="evidence" value="ECO:0007669"/>
    <property type="project" value="UniProtKB-KW"/>
</dbReference>
<dbReference type="InterPro" id="IPR023486">
    <property type="entry name" value="TFIIB_CS"/>
</dbReference>
<dbReference type="PROSITE" id="PS00782">
    <property type="entry name" value="TFIIB"/>
    <property type="match status" value="1"/>
</dbReference>
<dbReference type="VEuPathDB" id="MicrosporidiaDB:NEDG_00587"/>
<dbReference type="FunFam" id="1.10.472.170:FF:000001">
    <property type="entry name" value="Transcription initiation factor IIB"/>
    <property type="match status" value="1"/>
</dbReference>
<dbReference type="Proteomes" id="UP000185944">
    <property type="component" value="Unassembled WGS sequence"/>
</dbReference>
<comment type="function">
    <text evidence="7">General factor that plays a major role in the activation of eukaryotic genes transcribed by RNA polymerase II.</text>
</comment>
<dbReference type="GO" id="GO:0005634">
    <property type="term" value="C:nucleus"/>
    <property type="evidence" value="ECO:0007669"/>
    <property type="project" value="TreeGrafter"/>
</dbReference>
<evidence type="ECO:0000313" key="11">
    <source>
        <dbReference type="EMBL" id="OAG29454.1"/>
    </source>
</evidence>
<dbReference type="InterPro" id="IPR000812">
    <property type="entry name" value="TFIIB"/>
</dbReference>
<comment type="similarity">
    <text evidence="1">Belongs to the TFIIB family.</text>
</comment>
<evidence type="ECO:0000256" key="7">
    <source>
        <dbReference type="ARBA" id="ARBA00056616"/>
    </source>
</evidence>
<dbReference type="PANTHER" id="PTHR11618">
    <property type="entry name" value="TRANSCRIPTION INITIATION FACTOR IIB-RELATED"/>
    <property type="match status" value="1"/>
</dbReference>
<evidence type="ECO:0000256" key="2">
    <source>
        <dbReference type="ARBA" id="ARBA00013932"/>
    </source>
</evidence>
<dbReference type="GO" id="GO:0003743">
    <property type="term" value="F:translation initiation factor activity"/>
    <property type="evidence" value="ECO:0007669"/>
    <property type="project" value="UniProtKB-KW"/>
</dbReference>
<dbReference type="GO" id="GO:0016251">
    <property type="term" value="F:RNA polymerase II general transcription initiation factor activity"/>
    <property type="evidence" value="ECO:0007669"/>
    <property type="project" value="TreeGrafter"/>
</dbReference>
<dbReference type="GO" id="GO:0017025">
    <property type="term" value="F:TBP-class protein binding"/>
    <property type="evidence" value="ECO:0007669"/>
    <property type="project" value="InterPro"/>
</dbReference>
<keyword evidence="5" id="KW-0804">Transcription</keyword>
<evidence type="ECO:0000313" key="12">
    <source>
        <dbReference type="Proteomes" id="UP000185944"/>
    </source>
</evidence>
<dbReference type="GO" id="GO:0051123">
    <property type="term" value="P:RNA polymerase II preinitiation complex assembly"/>
    <property type="evidence" value="ECO:0007669"/>
    <property type="project" value="UniProtKB-ARBA"/>
</dbReference>
<dbReference type="InterPro" id="IPR013137">
    <property type="entry name" value="Znf_TFIIB"/>
</dbReference>
<dbReference type="RefSeq" id="XP_067544102.1">
    <property type="nucleotide sequence ID" value="XM_067688005.1"/>
</dbReference>
<dbReference type="SMART" id="SM00385">
    <property type="entry name" value="CYCLIN"/>
    <property type="match status" value="2"/>
</dbReference>
<evidence type="ECO:0000256" key="9">
    <source>
        <dbReference type="PROSITE-ProRule" id="PRU00469"/>
    </source>
</evidence>
<evidence type="ECO:0000256" key="4">
    <source>
        <dbReference type="ARBA" id="ARBA00023015"/>
    </source>
</evidence>
<dbReference type="GO" id="GO:0097550">
    <property type="term" value="C:transcription preinitiation complex"/>
    <property type="evidence" value="ECO:0007669"/>
    <property type="project" value="TreeGrafter"/>
</dbReference>
<comment type="caution">
    <text evidence="11">The sequence shown here is derived from an EMBL/GenBank/DDBJ whole genome shotgun (WGS) entry which is preliminary data.</text>
</comment>
<keyword evidence="3" id="KW-0677">Repeat</keyword>
<sequence>MARSMQTKKAERQQCPDCKEEENIIEDYKHGYNVCGMCGCTIGGRIIDERSEWRTFGDSAENPSRVGGPNNPFLDTEQLDTLISSGGGLSSYSLAKTQMKSSLRGPERALINGLNLIAAFCERKNLSKTISDAAKYVFKTVEEKKVLKGKSLDGVAAACIYIACRQAGYVRTFKEVSILTAVPKKEVGRCYKAIFPYIEKMAVVSTEDIVARFCSDLTLSIEIQKVALVISQKAQILGCIAGKSPDSIAAAIIYLITNLFPGQKKIQKDIQIVTNVTDVTIKNTYKELLPYRYDIVPEGLVPKHILDTLPNS</sequence>
<dbReference type="AlphaFoldDB" id="A0A177EBX5"/>
<dbReference type="PROSITE" id="PS51134">
    <property type="entry name" value="ZF_TFIIB"/>
    <property type="match status" value="1"/>
</dbReference>
<dbReference type="Gene3D" id="1.10.472.170">
    <property type="match status" value="1"/>
</dbReference>
<protein>
    <recommendedName>
        <fullName evidence="2">Transcription initiation factor IIB</fullName>
    </recommendedName>
    <alternativeName>
        <fullName evidence="6">General transcription factor TFIIB</fullName>
    </alternativeName>
</protein>
<dbReference type="EMBL" id="LTDL01000040">
    <property type="protein sequence ID" value="OAG29454.1"/>
    <property type="molecule type" value="Genomic_DNA"/>
</dbReference>
<keyword evidence="12" id="KW-1185">Reference proteome</keyword>
<dbReference type="CDD" id="cd20551">
    <property type="entry name" value="CYCLIN_TFIIB_rpt1"/>
    <property type="match status" value="1"/>
</dbReference>
<evidence type="ECO:0000259" key="10">
    <source>
        <dbReference type="PROSITE" id="PS51134"/>
    </source>
</evidence>
<dbReference type="Pfam" id="PF00382">
    <property type="entry name" value="TFIIB"/>
    <property type="match status" value="2"/>
</dbReference>
<dbReference type="PRINTS" id="PR00685">
    <property type="entry name" value="TIFACTORIIB"/>
</dbReference>
<evidence type="ECO:0000256" key="3">
    <source>
        <dbReference type="ARBA" id="ARBA00022737"/>
    </source>
</evidence>
<keyword evidence="9" id="KW-0862">Zinc</keyword>
<dbReference type="Pfam" id="PF08271">
    <property type="entry name" value="Zn_Ribbon_TF"/>
    <property type="match status" value="1"/>
</dbReference>
<comment type="subunit">
    <text evidence="8">Associates with TFIID-IIA (DA complex) to form TFIID-IIA-IIB (DAB-complex) which is then recognized by polymerase II.</text>
</comment>
<evidence type="ECO:0000256" key="5">
    <source>
        <dbReference type="ARBA" id="ARBA00023163"/>
    </source>
</evidence>
<gene>
    <name evidence="11" type="ORF">NEDG_00587</name>
</gene>